<protein>
    <submittedName>
        <fullName evidence="1">TetR/AcrR family transcriptional regulator</fullName>
    </submittedName>
</protein>
<dbReference type="OrthoDB" id="4454291at2"/>
<evidence type="ECO:0000313" key="1">
    <source>
        <dbReference type="EMBL" id="TWT28478.1"/>
    </source>
</evidence>
<accession>A0A5C5UR37</accession>
<sequence>MPGRVRPAPLTRERIVEAGIALTMLKVTVRGVAQQLGVSELSVYRHAKNIEGLRRIVADGICLRAEFPPPKSDDPREALHEHAAYMCEFTRAYPGIAEYLLRRNPVSDQVLVALNAHHEAFAHKYGWDLGVSSVILSTITRYVVVGGSFVLEQAPSHHPELVELIESDRFPALAAGIALGVKLGDPMVYTTSALIDGLLRRFVAS</sequence>
<organism evidence="1 2">
    <name type="scientific">Corynebacterium canis</name>
    <dbReference type="NCBI Taxonomy" id="679663"/>
    <lineage>
        <taxon>Bacteria</taxon>
        <taxon>Bacillati</taxon>
        <taxon>Actinomycetota</taxon>
        <taxon>Actinomycetes</taxon>
        <taxon>Mycobacteriales</taxon>
        <taxon>Corynebacteriaceae</taxon>
        <taxon>Corynebacterium</taxon>
    </lineage>
</organism>
<dbReference type="RefSeq" id="WP_146323563.1">
    <property type="nucleotide sequence ID" value="NZ_BAABLR010000014.1"/>
</dbReference>
<dbReference type="SUPFAM" id="SSF48498">
    <property type="entry name" value="Tetracyclin repressor-like, C-terminal domain"/>
    <property type="match status" value="1"/>
</dbReference>
<dbReference type="Gene3D" id="1.10.357.10">
    <property type="entry name" value="Tetracycline Repressor, domain 2"/>
    <property type="match status" value="1"/>
</dbReference>
<name>A0A5C5UR37_9CORY</name>
<proteinExistence type="predicted"/>
<dbReference type="EMBL" id="VOHM01000004">
    <property type="protein sequence ID" value="TWT28478.1"/>
    <property type="molecule type" value="Genomic_DNA"/>
</dbReference>
<keyword evidence="2" id="KW-1185">Reference proteome</keyword>
<gene>
    <name evidence="1" type="ORF">FRX94_02590</name>
</gene>
<dbReference type="SUPFAM" id="SSF46689">
    <property type="entry name" value="Homeodomain-like"/>
    <property type="match status" value="1"/>
</dbReference>
<dbReference type="AlphaFoldDB" id="A0A5C5UR37"/>
<dbReference type="Proteomes" id="UP000320791">
    <property type="component" value="Unassembled WGS sequence"/>
</dbReference>
<comment type="caution">
    <text evidence="1">The sequence shown here is derived from an EMBL/GenBank/DDBJ whole genome shotgun (WGS) entry which is preliminary data.</text>
</comment>
<dbReference type="InterPro" id="IPR009057">
    <property type="entry name" value="Homeodomain-like_sf"/>
</dbReference>
<reference evidence="1 2" key="1">
    <citation type="submission" date="2019-08" db="EMBL/GenBank/DDBJ databases">
        <authorList>
            <person name="Lei W."/>
        </authorList>
    </citation>
    <scope>NUCLEOTIDE SEQUENCE [LARGE SCALE GENOMIC DNA]</scope>
    <source>
        <strain evidence="1 2">CCUG 58627</strain>
    </source>
</reference>
<evidence type="ECO:0000313" key="2">
    <source>
        <dbReference type="Proteomes" id="UP000320791"/>
    </source>
</evidence>
<dbReference type="InterPro" id="IPR036271">
    <property type="entry name" value="Tet_transcr_reg_TetR-rel_C_sf"/>
</dbReference>